<dbReference type="EMBL" id="JBHFFA010000004">
    <property type="protein sequence ID" value="KAL2629642.1"/>
    <property type="molecule type" value="Genomic_DNA"/>
</dbReference>
<feature type="binding site" evidence="16">
    <location>
        <position position="106"/>
    </location>
    <ligand>
        <name>chlorophyll a</name>
        <dbReference type="ChEBI" id="CHEBI:58416"/>
        <label>1</label>
    </ligand>
</feature>
<keyword evidence="14 17" id="KW-0793">Thylakoid</keyword>
<organism evidence="20 21">
    <name type="scientific">Riccia fluitans</name>
    <dbReference type="NCBI Taxonomy" id="41844"/>
    <lineage>
        <taxon>Eukaryota</taxon>
        <taxon>Viridiplantae</taxon>
        <taxon>Streptophyta</taxon>
        <taxon>Embryophyta</taxon>
        <taxon>Marchantiophyta</taxon>
        <taxon>Marchantiopsida</taxon>
        <taxon>Marchantiidae</taxon>
        <taxon>Marchantiales</taxon>
        <taxon>Ricciaceae</taxon>
        <taxon>Riccia</taxon>
    </lineage>
</organism>
<feature type="binding site" evidence="16">
    <location>
        <position position="236"/>
    </location>
    <ligand>
        <name>chlorophyll a</name>
        <dbReference type="ChEBI" id="CHEBI:58416"/>
        <label>1</label>
    </ligand>
</feature>
<feature type="binding site" evidence="16">
    <location>
        <position position="231"/>
    </location>
    <ligand>
        <name>chlorophyll a</name>
        <dbReference type="ChEBI" id="CHEBI:58416"/>
        <label>1</label>
    </ligand>
</feature>
<dbReference type="GO" id="GO:0009523">
    <property type="term" value="C:photosystem II"/>
    <property type="evidence" value="ECO:0007669"/>
    <property type="project" value="UniProtKB-KW"/>
</dbReference>
<evidence type="ECO:0000256" key="10">
    <source>
        <dbReference type="ARBA" id="ARBA00022842"/>
    </source>
</evidence>
<feature type="domain" description="Legume lectin" evidence="19">
    <location>
        <begin position="334"/>
        <end position="569"/>
    </location>
</feature>
<name>A0ABD1YFX0_9MARC</name>
<evidence type="ECO:0000259" key="19">
    <source>
        <dbReference type="Pfam" id="PF00139"/>
    </source>
</evidence>
<evidence type="ECO:0000313" key="20">
    <source>
        <dbReference type="EMBL" id="KAL2629642.1"/>
    </source>
</evidence>
<keyword evidence="3 17" id="KW-0150">Chloroplast</keyword>
<evidence type="ECO:0000256" key="2">
    <source>
        <dbReference type="ARBA" id="ARBA00022494"/>
    </source>
</evidence>
<evidence type="ECO:0000256" key="17">
    <source>
        <dbReference type="RuleBase" id="RU363080"/>
    </source>
</evidence>
<dbReference type="FunFam" id="1.10.3460.10:FF:000006">
    <property type="entry name" value="Chlorophyll a-b binding protein, chloroplastic"/>
    <property type="match status" value="1"/>
</dbReference>
<evidence type="ECO:0000256" key="18">
    <source>
        <dbReference type="SAM" id="MobiDB-lite"/>
    </source>
</evidence>
<feature type="compositionally biased region" description="Polar residues" evidence="18">
    <location>
        <begin position="895"/>
        <end position="904"/>
    </location>
</feature>
<accession>A0ABD1YFX0</accession>
<dbReference type="InterPro" id="IPR022796">
    <property type="entry name" value="Chloroa_b-bind"/>
</dbReference>
<dbReference type="SUPFAM" id="SSF49899">
    <property type="entry name" value="Concanavalin A-like lectins/glucanases"/>
    <property type="match status" value="1"/>
</dbReference>
<keyword evidence="11" id="KW-0809">Transit peptide</keyword>
<dbReference type="GO" id="GO:0009535">
    <property type="term" value="C:chloroplast thylakoid membrane"/>
    <property type="evidence" value="ECO:0007669"/>
    <property type="project" value="UniProtKB-SubCell"/>
</dbReference>
<feature type="transmembrane region" description="Helical" evidence="17">
    <location>
        <begin position="302"/>
        <end position="320"/>
    </location>
</feature>
<feature type="binding site" description="axial binding residue" evidence="16">
    <location>
        <position position="111"/>
    </location>
    <ligand>
        <name>chlorophyll b</name>
        <dbReference type="ChEBI" id="CHEBI:61721"/>
        <label>1</label>
    </ligand>
    <ligandPart>
        <name>Mg</name>
        <dbReference type="ChEBI" id="CHEBI:25107"/>
    </ligandPart>
</feature>
<evidence type="ECO:0000256" key="15">
    <source>
        <dbReference type="ARBA" id="ARBA00023136"/>
    </source>
</evidence>
<keyword evidence="10" id="KW-0460">Magnesium</keyword>
<evidence type="ECO:0000256" key="11">
    <source>
        <dbReference type="ARBA" id="ARBA00022946"/>
    </source>
</evidence>
<feature type="transmembrane region" description="Helical" evidence="17">
    <location>
        <begin position="237"/>
        <end position="257"/>
    </location>
</feature>
<dbReference type="Proteomes" id="UP001605036">
    <property type="component" value="Unassembled WGS sequence"/>
</dbReference>
<keyword evidence="21" id="KW-1185">Reference proteome</keyword>
<protein>
    <recommendedName>
        <fullName evidence="17">Chlorophyll a-b binding protein, chloroplastic</fullName>
    </recommendedName>
</protein>
<reference evidence="20 21" key="1">
    <citation type="submission" date="2024-09" db="EMBL/GenBank/DDBJ databases">
        <title>Chromosome-scale assembly of Riccia fluitans.</title>
        <authorList>
            <person name="Paukszto L."/>
            <person name="Sawicki J."/>
            <person name="Karawczyk K."/>
            <person name="Piernik-Szablinska J."/>
            <person name="Szczecinska M."/>
            <person name="Mazdziarz M."/>
        </authorList>
    </citation>
    <scope>NUCLEOTIDE SEQUENCE [LARGE SCALE GENOMIC DNA]</scope>
    <source>
        <strain evidence="20">Rf_01</strain>
        <tissue evidence="20">Aerial parts of the thallus</tissue>
    </source>
</reference>
<dbReference type="InterPro" id="IPR001220">
    <property type="entry name" value="Legume_lectin_dom"/>
</dbReference>
<keyword evidence="4 17" id="KW-0602">Photosynthesis</keyword>
<feature type="compositionally biased region" description="Acidic residues" evidence="18">
    <location>
        <begin position="684"/>
        <end position="705"/>
    </location>
</feature>
<feature type="binding site" evidence="16">
    <location>
        <position position="230"/>
    </location>
    <ligand>
        <name>chlorophyll a</name>
        <dbReference type="ChEBI" id="CHEBI:58416"/>
        <label>1</label>
    </ligand>
</feature>
<dbReference type="AlphaFoldDB" id="A0ABD1YFX0"/>
<keyword evidence="7 17" id="KW-0812">Transmembrane</keyword>
<dbReference type="CDD" id="cd06899">
    <property type="entry name" value="lectin_legume_LecRK_Arcelin_ConA"/>
    <property type="match status" value="1"/>
</dbReference>
<comment type="caution">
    <text evidence="20">The sequence shown here is derived from an EMBL/GenBank/DDBJ whole genome shotgun (WGS) entry which is preliminary data.</text>
</comment>
<keyword evidence="8" id="KW-0479">Metal-binding</keyword>
<dbReference type="Gene3D" id="1.10.3460.10">
    <property type="entry name" value="Chlorophyll a/b binding protein domain"/>
    <property type="match status" value="1"/>
</dbReference>
<evidence type="ECO:0000256" key="8">
    <source>
        <dbReference type="ARBA" id="ARBA00022723"/>
    </source>
</evidence>
<feature type="binding site" evidence="16">
    <location>
        <position position="248"/>
    </location>
    <ligand>
        <name>chlorophyll a</name>
        <dbReference type="ChEBI" id="CHEBI:58416"/>
        <label>1</label>
    </ligand>
</feature>
<evidence type="ECO:0000256" key="3">
    <source>
        <dbReference type="ARBA" id="ARBA00022528"/>
    </source>
</evidence>
<evidence type="ECO:0000256" key="1">
    <source>
        <dbReference type="ARBA" id="ARBA00004334"/>
    </source>
</evidence>
<keyword evidence="17" id="KW-0604">Photosystem II</keyword>
<evidence type="ECO:0000256" key="6">
    <source>
        <dbReference type="ARBA" id="ARBA00022640"/>
    </source>
</evidence>
<feature type="compositionally biased region" description="Low complexity" evidence="18">
    <location>
        <begin position="836"/>
        <end position="849"/>
    </location>
</feature>
<feature type="region of interest" description="Disordered" evidence="18">
    <location>
        <begin position="883"/>
        <end position="904"/>
    </location>
</feature>
<dbReference type="GO" id="GO:0016168">
    <property type="term" value="F:chlorophyll binding"/>
    <property type="evidence" value="ECO:0007669"/>
    <property type="project" value="UniProtKB-KW"/>
</dbReference>
<dbReference type="Pfam" id="PF00504">
    <property type="entry name" value="Chloroa_b-bind"/>
    <property type="match status" value="1"/>
</dbReference>
<dbReference type="SUPFAM" id="SSF103511">
    <property type="entry name" value="Chlorophyll a-b binding protein"/>
    <property type="match status" value="1"/>
</dbReference>
<comment type="similarity">
    <text evidence="17">Belongs to the light-harvesting chlorophyll a/b-binding (LHC) protein family.</text>
</comment>
<sequence length="904" mass="99205">MATTVACKAVAGAVFAPAQEQRLMGGSALRVSVAPLGKKAARTSVIVRAEANKPVKANRQLIFASEQSLSYLDGSLPGDYGFDPLGLSDPQGAGGFIDPNWLRYAEIINGRFAMLGAAGAIAPEIFGKLGLIPQETALPWFQTGVIPPLGQYSYWADPYTLFVFEMALMGFAEHRRAQDYYKPGSMGKQYFLGLEKGLGGSGDPAYPGGPFFNFLGFGKDEKSLKDLKVKEVKNGRLAMLAILGYFIQAIFTGVGPFQNLLDHLSDPAANNGRRKSLDTDTGIFHEFGFLLFWRSLIFVKSLNSKLTLSLLGVILTFLAMEARGSTTSYSVNVQPFQWTSTDIATYSRGSLQDGFASLTSGGTNQFCPFVFCFGRVYYKSSARVSEGMGISFSTRFTFSMVKSRVGGETGDGFAFFIGPRPDLNLVVPPTGTFGLFSFLKEDAEVYPYFAVEFDTMKNNDYSDPDDNHVGVDIKNAVSVVVASANSVNVKLNDGEKIVAWIDYNKAQNTIEARISYDMPDLVKPTQALLTYTYNLDDLKLLEFYAGFSSSTSLGFEQQHLIHSWEFSADFKAVRDWTFLKKISYYVCGVIVAIGVALCGVMRCTNFGRQKYGKCADSLGMVKQATARLLGKKDVDDADDQPRKRRKRESIDSFSSDDNEEFSHSNSHGNPRHGNIPSFKKPNSFEDEEENVDVDDNEEDSEANEEEDHRTPLATPPRTLVGSYPHSGYPRNGKLVSFKKPNSFGDEEDEKDEEENVDMDDNGEDSEANEEEDHRTLLATPPRTFGASSSHSQTSSLEGVQPNSQLGTKISSSSSPIRLGLHLQGVDPNSNLGRKISSSPSHLGISSSQSTTPSILPKRLPIHFIQANQPRSVTNLHPGMKFFSTPRHFRGLGSHRSPSSLPSHT</sequence>
<dbReference type="PANTHER" id="PTHR21649">
    <property type="entry name" value="CHLOROPHYLL A/B BINDING PROTEIN"/>
    <property type="match status" value="1"/>
</dbReference>
<feature type="compositionally biased region" description="Acidic residues" evidence="18">
    <location>
        <begin position="744"/>
        <end position="770"/>
    </location>
</feature>
<feature type="compositionally biased region" description="Polar residues" evidence="18">
    <location>
        <begin position="785"/>
        <end position="815"/>
    </location>
</feature>
<dbReference type="GO" id="GO:0046872">
    <property type="term" value="F:metal ion binding"/>
    <property type="evidence" value="ECO:0007669"/>
    <property type="project" value="UniProtKB-KW"/>
</dbReference>
<dbReference type="InterPro" id="IPR013320">
    <property type="entry name" value="ConA-like_dom_sf"/>
</dbReference>
<feature type="binding site" evidence="16">
    <location>
        <position position="88"/>
    </location>
    <ligand>
        <name>chlorophyll a</name>
        <dbReference type="ChEBI" id="CHEBI:58416"/>
        <label>1</label>
    </ligand>
</feature>
<keyword evidence="12 17" id="KW-1133">Transmembrane helix</keyword>
<keyword evidence="15 17" id="KW-0472">Membrane</keyword>
<dbReference type="GO" id="GO:0015979">
    <property type="term" value="P:photosynthesis"/>
    <property type="evidence" value="ECO:0007669"/>
    <property type="project" value="UniProtKB-KW"/>
</dbReference>
<keyword evidence="9" id="KW-0430">Lectin</keyword>
<keyword evidence="17" id="KW-0603">Photosystem I</keyword>
<keyword evidence="2 16" id="KW-0148">Chlorophyll</keyword>
<evidence type="ECO:0000313" key="21">
    <source>
        <dbReference type="Proteomes" id="UP001605036"/>
    </source>
</evidence>
<feature type="transmembrane region" description="Helical" evidence="17">
    <location>
        <begin position="582"/>
        <end position="602"/>
    </location>
</feature>
<dbReference type="GO" id="GO:0009522">
    <property type="term" value="C:photosystem I"/>
    <property type="evidence" value="ECO:0007669"/>
    <property type="project" value="UniProtKB-KW"/>
</dbReference>
<evidence type="ECO:0000256" key="13">
    <source>
        <dbReference type="ARBA" id="ARBA00022991"/>
    </source>
</evidence>
<feature type="binding site" description="axial binding residue" evidence="16">
    <location>
        <position position="234"/>
    </location>
    <ligand>
        <name>chlorophyll a</name>
        <dbReference type="ChEBI" id="CHEBI:58416"/>
        <label>5</label>
    </ligand>
    <ligandPart>
        <name>Mg</name>
        <dbReference type="ChEBI" id="CHEBI:25107"/>
    </ligandPart>
</feature>
<keyword evidence="6 17" id="KW-0934">Plastid</keyword>
<evidence type="ECO:0000256" key="5">
    <source>
        <dbReference type="ARBA" id="ARBA00022553"/>
    </source>
</evidence>
<evidence type="ECO:0000256" key="12">
    <source>
        <dbReference type="ARBA" id="ARBA00022989"/>
    </source>
</evidence>
<dbReference type="InterPro" id="IPR001344">
    <property type="entry name" value="Chloro_AB-bd_pln"/>
</dbReference>
<evidence type="ECO:0000256" key="4">
    <source>
        <dbReference type="ARBA" id="ARBA00022531"/>
    </source>
</evidence>
<evidence type="ECO:0000256" key="16">
    <source>
        <dbReference type="PIRSR" id="PIRSR601344-1"/>
    </source>
</evidence>
<keyword evidence="5" id="KW-0597">Phosphoprotein</keyword>
<dbReference type="Pfam" id="PF00139">
    <property type="entry name" value="Lectin_legB"/>
    <property type="match status" value="1"/>
</dbReference>
<evidence type="ECO:0000256" key="9">
    <source>
        <dbReference type="ARBA" id="ARBA00022734"/>
    </source>
</evidence>
<dbReference type="GO" id="GO:0030246">
    <property type="term" value="F:carbohydrate binding"/>
    <property type="evidence" value="ECO:0007669"/>
    <property type="project" value="UniProtKB-KW"/>
</dbReference>
<comment type="function">
    <text evidence="17">The light-harvesting complex (LHC) functions as a light receptor, it captures and delivers excitation energy to photosystems with which it is closely associated.</text>
</comment>
<evidence type="ECO:0000256" key="7">
    <source>
        <dbReference type="ARBA" id="ARBA00022692"/>
    </source>
</evidence>
<feature type="region of interest" description="Disordered" evidence="18">
    <location>
        <begin position="632"/>
        <end position="854"/>
    </location>
</feature>
<evidence type="ECO:0000256" key="14">
    <source>
        <dbReference type="ARBA" id="ARBA00023078"/>
    </source>
</evidence>
<feature type="binding site" evidence="16">
    <location>
        <position position="263"/>
    </location>
    <ligand>
        <name>chlorophyll a</name>
        <dbReference type="ChEBI" id="CHEBI:58416"/>
        <label>1</label>
    </ligand>
</feature>
<gene>
    <name evidence="20" type="ORF">R1flu_014328</name>
</gene>
<comment type="subcellular location">
    <subcellularLocation>
        <location evidence="1 17">Plastid</location>
        <location evidence="1 17">Chloroplast thylakoid membrane</location>
    </subcellularLocation>
</comment>
<feature type="binding site" description="axial binding residue" evidence="16">
    <location>
        <position position="198"/>
    </location>
    <ligand>
        <name>chlorophyll b</name>
        <dbReference type="ChEBI" id="CHEBI:61721"/>
        <label>1</label>
    </ligand>
    <ligandPart>
        <name>Mg</name>
        <dbReference type="ChEBI" id="CHEBI:25107"/>
    </ligandPart>
</feature>
<proteinExistence type="inferred from homology"/>
<keyword evidence="13 17" id="KW-0157">Chromophore</keyword>
<dbReference type="Gene3D" id="2.60.120.200">
    <property type="match status" value="1"/>
</dbReference>